<dbReference type="EMBL" id="JAAALK010000287">
    <property type="protein sequence ID" value="KAG8060437.1"/>
    <property type="molecule type" value="Genomic_DNA"/>
</dbReference>
<sequence length="77" mass="8219">MSPRLTRNVQGRGSTGGNSPASGSAAYRANVAEVDEKCAGEGIDGRELAGVRVRRLRPPTPSSCSRGSRSLFLWTWN</sequence>
<name>A0A8J5V590_ZIZPA</name>
<feature type="region of interest" description="Disordered" evidence="1">
    <location>
        <begin position="1"/>
        <end position="26"/>
    </location>
</feature>
<proteinExistence type="predicted"/>
<feature type="compositionally biased region" description="Polar residues" evidence="1">
    <location>
        <begin position="1"/>
        <end position="22"/>
    </location>
</feature>
<gene>
    <name evidence="2" type="ORF">GUJ93_ZPchr0002g25104</name>
</gene>
<protein>
    <submittedName>
        <fullName evidence="2">Uncharacterized protein</fullName>
    </submittedName>
</protein>
<reference evidence="2" key="2">
    <citation type="submission" date="2021-02" db="EMBL/GenBank/DDBJ databases">
        <authorList>
            <person name="Kimball J.A."/>
            <person name="Haas M.W."/>
            <person name="Macchietto M."/>
            <person name="Kono T."/>
            <person name="Duquette J."/>
            <person name="Shao M."/>
        </authorList>
    </citation>
    <scope>NUCLEOTIDE SEQUENCE</scope>
    <source>
        <tissue evidence="2">Fresh leaf tissue</tissue>
    </source>
</reference>
<keyword evidence="3" id="KW-1185">Reference proteome</keyword>
<organism evidence="2 3">
    <name type="scientific">Zizania palustris</name>
    <name type="common">Northern wild rice</name>
    <dbReference type="NCBI Taxonomy" id="103762"/>
    <lineage>
        <taxon>Eukaryota</taxon>
        <taxon>Viridiplantae</taxon>
        <taxon>Streptophyta</taxon>
        <taxon>Embryophyta</taxon>
        <taxon>Tracheophyta</taxon>
        <taxon>Spermatophyta</taxon>
        <taxon>Magnoliopsida</taxon>
        <taxon>Liliopsida</taxon>
        <taxon>Poales</taxon>
        <taxon>Poaceae</taxon>
        <taxon>BOP clade</taxon>
        <taxon>Oryzoideae</taxon>
        <taxon>Oryzeae</taxon>
        <taxon>Zizaniinae</taxon>
        <taxon>Zizania</taxon>
    </lineage>
</organism>
<dbReference type="AlphaFoldDB" id="A0A8J5V590"/>
<evidence type="ECO:0000313" key="3">
    <source>
        <dbReference type="Proteomes" id="UP000729402"/>
    </source>
</evidence>
<evidence type="ECO:0000313" key="2">
    <source>
        <dbReference type="EMBL" id="KAG8060437.1"/>
    </source>
</evidence>
<evidence type="ECO:0000256" key="1">
    <source>
        <dbReference type="SAM" id="MobiDB-lite"/>
    </source>
</evidence>
<dbReference type="Proteomes" id="UP000729402">
    <property type="component" value="Unassembled WGS sequence"/>
</dbReference>
<accession>A0A8J5V590</accession>
<reference evidence="2" key="1">
    <citation type="journal article" date="2021" name="bioRxiv">
        <title>Whole Genome Assembly and Annotation of Northern Wild Rice, Zizania palustris L., Supports a Whole Genome Duplication in the Zizania Genus.</title>
        <authorList>
            <person name="Haas M."/>
            <person name="Kono T."/>
            <person name="Macchietto M."/>
            <person name="Millas R."/>
            <person name="McGilp L."/>
            <person name="Shao M."/>
            <person name="Duquette J."/>
            <person name="Hirsch C.N."/>
            <person name="Kimball J."/>
        </authorList>
    </citation>
    <scope>NUCLEOTIDE SEQUENCE</scope>
    <source>
        <tissue evidence="2">Fresh leaf tissue</tissue>
    </source>
</reference>
<comment type="caution">
    <text evidence="2">The sequence shown here is derived from an EMBL/GenBank/DDBJ whole genome shotgun (WGS) entry which is preliminary data.</text>
</comment>